<dbReference type="InterPro" id="IPR044927">
    <property type="entry name" value="Endonuclea_NS_2"/>
</dbReference>
<dbReference type="eggNOG" id="COG1864">
    <property type="taxonomic scope" value="Bacteria"/>
</dbReference>
<proteinExistence type="predicted"/>
<dbReference type="HOGENOM" id="CLU_1956971_0_0_6"/>
<dbReference type="EMBL" id="CP000749">
    <property type="protein sequence ID" value="ABR72266.1"/>
    <property type="molecule type" value="Genomic_DNA"/>
</dbReference>
<evidence type="ECO:0000259" key="1">
    <source>
        <dbReference type="Pfam" id="PF13930"/>
    </source>
</evidence>
<feature type="domain" description="Type VII secretion system protein EssD-like" evidence="1">
    <location>
        <begin position="36"/>
        <end position="113"/>
    </location>
</feature>
<dbReference type="OrthoDB" id="2664633at2"/>
<reference evidence="2" key="1">
    <citation type="submission" date="2007-06" db="EMBL/GenBank/DDBJ databases">
        <title>Complete sequence of Marinomonas sp. MWYL1.</title>
        <authorList>
            <consortium name="US DOE Joint Genome Institute"/>
            <person name="Copeland A."/>
            <person name="Lucas S."/>
            <person name="Lapidus A."/>
            <person name="Barry K."/>
            <person name="Glavina del Rio T."/>
            <person name="Dalin E."/>
            <person name="Tice H."/>
            <person name="Pitluck S."/>
            <person name="Kiss H."/>
            <person name="Brettin T."/>
            <person name="Bruce D."/>
            <person name="Detter J.C."/>
            <person name="Han C."/>
            <person name="Schmutz J."/>
            <person name="Larimer F."/>
            <person name="Land M."/>
            <person name="Hauser L."/>
            <person name="Kyrpides N."/>
            <person name="Kim E."/>
            <person name="Johnston A.W.B."/>
            <person name="Todd J.D."/>
            <person name="Rogers R."/>
            <person name="Wexler M."/>
            <person name="Bond P.L."/>
            <person name="Li Y."/>
            <person name="Richardson P."/>
        </authorList>
    </citation>
    <scope>NUCLEOTIDE SEQUENCE [LARGE SCALE GENOMIC DNA]</scope>
    <source>
        <strain evidence="2">MWYL1</strain>
    </source>
</reference>
<dbReference type="KEGG" id="mmw:Mmwyl1_3362"/>
<evidence type="ECO:0000313" key="2">
    <source>
        <dbReference type="EMBL" id="ABR72266.1"/>
    </source>
</evidence>
<protein>
    <recommendedName>
        <fullName evidence="1">Type VII secretion system protein EssD-like domain-containing protein</fullName>
    </recommendedName>
</protein>
<dbReference type="STRING" id="400668.Mmwyl1_3362"/>
<dbReference type="Pfam" id="PF13930">
    <property type="entry name" value="Endonuclea_NS_2"/>
    <property type="match status" value="1"/>
</dbReference>
<organism evidence="2">
    <name type="scientific">Marinomonas sp. (strain MWYL1)</name>
    <dbReference type="NCBI Taxonomy" id="400668"/>
    <lineage>
        <taxon>Bacteria</taxon>
        <taxon>Pseudomonadati</taxon>
        <taxon>Pseudomonadota</taxon>
        <taxon>Gammaproteobacteria</taxon>
        <taxon>Oceanospirillales</taxon>
        <taxon>Oceanospirillaceae</taxon>
        <taxon>Marinomonas</taxon>
    </lineage>
</organism>
<gene>
    <name evidence="2" type="ordered locus">Mmwyl1_3362</name>
</gene>
<dbReference type="InterPro" id="IPR044929">
    <property type="entry name" value="DNA/RNA_non-sp_Endonuclease_sf"/>
</dbReference>
<dbReference type="Gene3D" id="3.40.570.10">
    <property type="entry name" value="Extracellular Endonuclease, subunit A"/>
    <property type="match status" value="1"/>
</dbReference>
<sequence>MFKTNSGGRVEEVTFTPVDQKIPRDSRQTAVGNEGLSTDVGGHIQACSMGGTCDRFNLFPQDKNFNNSGYKKFENEIRDALKNGDHVGPVTVKFQRTEPSTARPDALRVEYIINGKRFRKEFKNQHGG</sequence>
<accession>A6W0N7</accession>
<dbReference type="AlphaFoldDB" id="A6W0N7"/>
<name>A6W0N7_MARMS</name>